<keyword evidence="2 7" id="KW-0820">tRNA-binding</keyword>
<evidence type="ECO:0000256" key="9">
    <source>
        <dbReference type="RuleBase" id="RU004320"/>
    </source>
</evidence>
<dbReference type="Gene3D" id="3.40.50.1470">
    <property type="entry name" value="Peptidyl-tRNA hydrolase"/>
    <property type="match status" value="1"/>
</dbReference>
<comment type="subunit">
    <text evidence="7">Monomer.</text>
</comment>
<evidence type="ECO:0000313" key="10">
    <source>
        <dbReference type="EMBL" id="MBD9355001.1"/>
    </source>
</evidence>
<evidence type="ECO:0000256" key="7">
    <source>
        <dbReference type="HAMAP-Rule" id="MF_00083"/>
    </source>
</evidence>
<dbReference type="PANTHER" id="PTHR17224:SF1">
    <property type="entry name" value="PEPTIDYL-TRNA HYDROLASE"/>
    <property type="match status" value="1"/>
</dbReference>
<keyword evidence="11" id="KW-1185">Reference proteome</keyword>
<feature type="binding site" evidence="7">
    <location>
        <position position="15"/>
    </location>
    <ligand>
        <name>tRNA</name>
        <dbReference type="ChEBI" id="CHEBI:17843"/>
    </ligand>
</feature>
<comment type="function">
    <text evidence="7">Hydrolyzes ribosome-free peptidyl-tRNAs (with 1 or more amino acids incorporated), which drop off the ribosome during protein synthesis, or as a result of ribosome stalling.</text>
</comment>
<protein>
    <recommendedName>
        <fullName evidence="6 7">Peptidyl-tRNA hydrolase</fullName>
        <shortName evidence="7">Pth</shortName>
        <ecNumber evidence="1 7">3.1.1.29</ecNumber>
    </recommendedName>
</protein>
<gene>
    <name evidence="7 10" type="primary">pth</name>
    <name evidence="10" type="ORF">IE877_03735</name>
</gene>
<keyword evidence="4 7" id="KW-0694">RNA-binding</keyword>
<dbReference type="NCBIfam" id="TIGR00447">
    <property type="entry name" value="pth"/>
    <property type="match status" value="1"/>
</dbReference>
<evidence type="ECO:0000313" key="11">
    <source>
        <dbReference type="Proteomes" id="UP000652176"/>
    </source>
</evidence>
<comment type="caution">
    <text evidence="10">The sequence shown here is derived from an EMBL/GenBank/DDBJ whole genome shotgun (WGS) entry which is preliminary data.</text>
</comment>
<feature type="site" description="Stabilizes the basic form of H active site to accept a proton" evidence="7">
    <location>
        <position position="93"/>
    </location>
</feature>
<dbReference type="PROSITE" id="PS01196">
    <property type="entry name" value="PEPT_TRNA_HYDROL_2"/>
    <property type="match status" value="1"/>
</dbReference>
<reference evidence="10 11" key="1">
    <citation type="submission" date="2020-09" db="EMBL/GenBank/DDBJ databases">
        <title>Methylomonas albis sp. nov. and Methylomonas fluvii sp. nov.: Two cold-adapted methanotrophs from the River Elbe and an amended description of Methylovulum psychrotolerans strain Eb1.</title>
        <authorList>
            <person name="Bussmann I.K."/>
            <person name="Klings K.-W."/>
            <person name="Warnstedt J."/>
            <person name="Hoppert M."/>
            <person name="Saborowski A."/>
            <person name="Horn F."/>
            <person name="Liebner S."/>
        </authorList>
    </citation>
    <scope>NUCLEOTIDE SEQUENCE [LARGE SCALE GENOMIC DNA]</scope>
    <source>
        <strain evidence="10 11">EbA</strain>
    </source>
</reference>
<evidence type="ECO:0000256" key="4">
    <source>
        <dbReference type="ARBA" id="ARBA00022884"/>
    </source>
</evidence>
<dbReference type="RefSeq" id="WP_192373397.1">
    <property type="nucleotide sequence ID" value="NZ_CAJHIV010000001.1"/>
</dbReference>
<dbReference type="PANTHER" id="PTHR17224">
    <property type="entry name" value="PEPTIDYL-TRNA HYDROLASE"/>
    <property type="match status" value="1"/>
</dbReference>
<evidence type="ECO:0000256" key="5">
    <source>
        <dbReference type="ARBA" id="ARBA00038063"/>
    </source>
</evidence>
<keyword evidence="7" id="KW-0963">Cytoplasm</keyword>
<dbReference type="InterPro" id="IPR001328">
    <property type="entry name" value="Pept_tRNA_hydro"/>
</dbReference>
<evidence type="ECO:0000256" key="2">
    <source>
        <dbReference type="ARBA" id="ARBA00022555"/>
    </source>
</evidence>
<dbReference type="Proteomes" id="UP000652176">
    <property type="component" value="Unassembled WGS sequence"/>
</dbReference>
<dbReference type="EC" id="3.1.1.29" evidence="1 7"/>
<dbReference type="GO" id="GO:0004045">
    <property type="term" value="F:peptidyl-tRNA hydrolase activity"/>
    <property type="evidence" value="ECO:0007669"/>
    <property type="project" value="UniProtKB-EC"/>
</dbReference>
<comment type="similarity">
    <text evidence="5 7 9">Belongs to the PTH family.</text>
</comment>
<proteinExistence type="inferred from homology"/>
<comment type="function">
    <text evidence="7">Catalyzes the release of premature peptidyl moieties from peptidyl-tRNA molecules trapped in stalled 50S ribosomal subunits, and thus maintains levels of free tRNAs and 50S ribosomes.</text>
</comment>
<feature type="active site" description="Proton acceptor" evidence="7">
    <location>
        <position position="20"/>
    </location>
</feature>
<evidence type="ECO:0000256" key="3">
    <source>
        <dbReference type="ARBA" id="ARBA00022801"/>
    </source>
</evidence>
<accession>A0ABR9CWV8</accession>
<dbReference type="Pfam" id="PF01195">
    <property type="entry name" value="Pept_tRNA_hydro"/>
    <property type="match status" value="1"/>
</dbReference>
<evidence type="ECO:0000256" key="1">
    <source>
        <dbReference type="ARBA" id="ARBA00013260"/>
    </source>
</evidence>
<dbReference type="InterPro" id="IPR036416">
    <property type="entry name" value="Pept_tRNA_hydro_sf"/>
</dbReference>
<comment type="subcellular location">
    <subcellularLocation>
        <location evidence="7">Cytoplasm</location>
    </subcellularLocation>
</comment>
<feature type="binding site" evidence="7">
    <location>
        <position position="114"/>
    </location>
    <ligand>
        <name>tRNA</name>
        <dbReference type="ChEBI" id="CHEBI:17843"/>
    </ligand>
</feature>
<sequence length="184" mass="20185">MIKLIVGLGNPGRQYEKTRHNAGFLFVEHLARIAGAAWSGSGQFSGEVAECSIGGYKLILLKPMTFMNRSGMSVGRFLRYYKLNPEEMLVVHDDLELAEGLVKSKRDGGHGGHNGLRDIIAHIDSRDFYRLRVGIGRPVAGEKVADYVLSGLSLDGQARLARLFEELASNMEALIVGNLTLIND</sequence>
<comment type="catalytic activity">
    <reaction evidence="7 8">
        <text>an N-acyl-L-alpha-aminoacyl-tRNA + H2O = an N-acyl-L-amino acid + a tRNA + H(+)</text>
        <dbReference type="Rhea" id="RHEA:54448"/>
        <dbReference type="Rhea" id="RHEA-COMP:10123"/>
        <dbReference type="Rhea" id="RHEA-COMP:13883"/>
        <dbReference type="ChEBI" id="CHEBI:15377"/>
        <dbReference type="ChEBI" id="CHEBI:15378"/>
        <dbReference type="ChEBI" id="CHEBI:59874"/>
        <dbReference type="ChEBI" id="CHEBI:78442"/>
        <dbReference type="ChEBI" id="CHEBI:138191"/>
        <dbReference type="EC" id="3.1.1.29"/>
    </reaction>
</comment>
<dbReference type="InterPro" id="IPR018171">
    <property type="entry name" value="Pept_tRNA_hydro_CS"/>
</dbReference>
<keyword evidence="3 7" id="KW-0378">Hydrolase</keyword>
<dbReference type="CDD" id="cd00462">
    <property type="entry name" value="PTH"/>
    <property type="match status" value="1"/>
</dbReference>
<name>A0ABR9CWV8_9GAMM</name>
<feature type="site" description="Discriminates between blocked and unblocked aminoacyl-tRNA" evidence="7">
    <location>
        <position position="10"/>
    </location>
</feature>
<dbReference type="SUPFAM" id="SSF53178">
    <property type="entry name" value="Peptidyl-tRNA hydrolase-like"/>
    <property type="match status" value="1"/>
</dbReference>
<dbReference type="EMBL" id="JACXSS010000001">
    <property type="protein sequence ID" value="MBD9355001.1"/>
    <property type="molecule type" value="Genomic_DNA"/>
</dbReference>
<organism evidence="10 11">
    <name type="scientific">Methylomonas albis</name>
    <dbReference type="NCBI Taxonomy" id="1854563"/>
    <lineage>
        <taxon>Bacteria</taxon>
        <taxon>Pseudomonadati</taxon>
        <taxon>Pseudomonadota</taxon>
        <taxon>Gammaproteobacteria</taxon>
        <taxon>Methylococcales</taxon>
        <taxon>Methylococcaceae</taxon>
        <taxon>Methylomonas</taxon>
    </lineage>
</organism>
<feature type="binding site" evidence="7">
    <location>
        <position position="66"/>
    </location>
    <ligand>
        <name>tRNA</name>
        <dbReference type="ChEBI" id="CHEBI:17843"/>
    </ligand>
</feature>
<dbReference type="HAMAP" id="MF_00083">
    <property type="entry name" value="Pept_tRNA_hydro_bact"/>
    <property type="match status" value="1"/>
</dbReference>
<evidence type="ECO:0000256" key="8">
    <source>
        <dbReference type="RuleBase" id="RU000673"/>
    </source>
</evidence>
<evidence type="ECO:0000256" key="6">
    <source>
        <dbReference type="ARBA" id="ARBA00050038"/>
    </source>
</evidence>
<dbReference type="PROSITE" id="PS01195">
    <property type="entry name" value="PEPT_TRNA_HYDROL_1"/>
    <property type="match status" value="1"/>
</dbReference>
<feature type="binding site" evidence="7">
    <location>
        <position position="68"/>
    </location>
    <ligand>
        <name>tRNA</name>
        <dbReference type="ChEBI" id="CHEBI:17843"/>
    </ligand>
</feature>